<dbReference type="InterPro" id="IPR001128">
    <property type="entry name" value="Cyt_P450"/>
</dbReference>
<dbReference type="PANTHER" id="PTHR24305">
    <property type="entry name" value="CYTOCHROME P450"/>
    <property type="match status" value="1"/>
</dbReference>
<keyword evidence="10" id="KW-1133">Transmembrane helix</keyword>
<dbReference type="GeneID" id="4395510"/>
<dbReference type="PRINTS" id="PR00463">
    <property type="entry name" value="EP450I"/>
</dbReference>
<evidence type="ECO:0000256" key="4">
    <source>
        <dbReference type="ARBA" id="ARBA00022723"/>
    </source>
</evidence>
<dbReference type="eggNOG" id="KOG0158">
    <property type="taxonomic scope" value="Eukaryota"/>
</dbReference>
<dbReference type="InterPro" id="IPR017972">
    <property type="entry name" value="Cyt_P450_CS"/>
</dbReference>
<keyword evidence="6 8" id="KW-0408">Iron</keyword>
<feature type="binding site" description="axial binding residue" evidence="8">
    <location>
        <position position="462"/>
    </location>
    <ligand>
        <name>heme</name>
        <dbReference type="ChEBI" id="CHEBI:30413"/>
    </ligand>
    <ligandPart>
        <name>Fe</name>
        <dbReference type="ChEBI" id="CHEBI:18248"/>
    </ligandPart>
</feature>
<dbReference type="SUPFAM" id="SSF48264">
    <property type="entry name" value="Cytochrome P450"/>
    <property type="match status" value="1"/>
</dbReference>
<dbReference type="PRINTS" id="PR00385">
    <property type="entry name" value="P450"/>
</dbReference>
<name>Q2GR76_CHAGB</name>
<comment type="similarity">
    <text evidence="2 9">Belongs to the cytochrome P450 family.</text>
</comment>
<dbReference type="Gene3D" id="1.10.630.10">
    <property type="entry name" value="Cytochrome P450"/>
    <property type="match status" value="1"/>
</dbReference>
<dbReference type="Pfam" id="PF00067">
    <property type="entry name" value="p450"/>
    <property type="match status" value="1"/>
</dbReference>
<accession>Q2GR76</accession>
<dbReference type="PANTHER" id="PTHR24305:SF230">
    <property type="entry name" value="P450, PUTATIVE (EUROFUNG)-RELATED"/>
    <property type="match status" value="1"/>
</dbReference>
<evidence type="ECO:0000256" key="9">
    <source>
        <dbReference type="RuleBase" id="RU000461"/>
    </source>
</evidence>
<evidence type="ECO:0000256" key="6">
    <source>
        <dbReference type="ARBA" id="ARBA00023004"/>
    </source>
</evidence>
<dbReference type="GO" id="GO:0020037">
    <property type="term" value="F:heme binding"/>
    <property type="evidence" value="ECO:0007669"/>
    <property type="project" value="InterPro"/>
</dbReference>
<evidence type="ECO:0000256" key="2">
    <source>
        <dbReference type="ARBA" id="ARBA00010617"/>
    </source>
</evidence>
<dbReference type="PROSITE" id="PS00086">
    <property type="entry name" value="CYTOCHROME_P450"/>
    <property type="match status" value="1"/>
</dbReference>
<dbReference type="EMBL" id="CH408034">
    <property type="protein sequence ID" value="EAQ85514.1"/>
    <property type="molecule type" value="Genomic_DNA"/>
</dbReference>
<sequence>MAILSTDLLMAILQLPHYLKWPLVGIAFGILLATSYIIHNLLFHSLRAVPGPKLWAATQIPYTLGWLSGRLPFAIHQLHEQYGDVVRVAPNRLSFTHPDAYHSVRGHRKSGQGEHGKEPAFYGISIRNILGASRADHARYRRILSHGFSAKSMQDQQPLIMRYVELLMRRLREKTRGEGGKPREAVVDLAAWFNFATFDVIGDLAFGEPFGCLEESRYHPWVGAILHGVEQFGMMVAVQWYFPGLLGFIKRLAPGRYIGVQIDVQAEYARKRITERLALDTDRADFVQAMTTAKSEDGTILTMEEVTSNARMLVLAGSETTATALSGAAFFLATYPEVQKRLAEVVRSSFATEEEIDLLSVNQANLRYMLAVLDESMRLFPPVPNALPRACQPGGDVICGYQVPEGTGLDILPWAMSYSTRNFTRPNEFLPDRWLEDDGPGQQFDKRRHGAFQPFSVGARNCIGKNLAYVEMRVILARLIWNYDLVLNDQMSERFLDCKCFNLWIKKPLNVRLIPARE</sequence>
<evidence type="ECO:0000256" key="5">
    <source>
        <dbReference type="ARBA" id="ARBA00023002"/>
    </source>
</evidence>
<keyword evidence="3 8" id="KW-0349">Heme</keyword>
<dbReference type="RefSeq" id="XP_001227455.1">
    <property type="nucleotide sequence ID" value="XM_001227454.1"/>
</dbReference>
<evidence type="ECO:0000313" key="11">
    <source>
        <dbReference type="EMBL" id="EAQ85514.1"/>
    </source>
</evidence>
<keyword evidence="10" id="KW-0812">Transmembrane</keyword>
<keyword evidence="12" id="KW-1185">Reference proteome</keyword>
<evidence type="ECO:0000256" key="1">
    <source>
        <dbReference type="ARBA" id="ARBA00001971"/>
    </source>
</evidence>
<dbReference type="InterPro" id="IPR036396">
    <property type="entry name" value="Cyt_P450_sf"/>
</dbReference>
<evidence type="ECO:0000256" key="3">
    <source>
        <dbReference type="ARBA" id="ARBA00022617"/>
    </source>
</evidence>
<evidence type="ECO:0000256" key="7">
    <source>
        <dbReference type="ARBA" id="ARBA00023033"/>
    </source>
</evidence>
<keyword evidence="10" id="KW-0472">Membrane</keyword>
<dbReference type="HOGENOM" id="CLU_001570_14_11_1"/>
<protein>
    <recommendedName>
        <fullName evidence="13">Isotrichodermin C-15 hydroxylase</fullName>
    </recommendedName>
</protein>
<dbReference type="GO" id="GO:0004497">
    <property type="term" value="F:monooxygenase activity"/>
    <property type="evidence" value="ECO:0007669"/>
    <property type="project" value="UniProtKB-KW"/>
</dbReference>
<dbReference type="OMA" id="TSESEMN"/>
<dbReference type="Proteomes" id="UP000001056">
    <property type="component" value="Unassembled WGS sequence"/>
</dbReference>
<dbReference type="InterPro" id="IPR002401">
    <property type="entry name" value="Cyt_P450_E_grp-I"/>
</dbReference>
<evidence type="ECO:0000256" key="8">
    <source>
        <dbReference type="PIRSR" id="PIRSR602401-1"/>
    </source>
</evidence>
<reference evidence="12" key="1">
    <citation type="journal article" date="2015" name="Genome Announc.">
        <title>Draft genome sequence of the cellulolytic fungus Chaetomium globosum.</title>
        <authorList>
            <person name="Cuomo C.A."/>
            <person name="Untereiner W.A."/>
            <person name="Ma L.-J."/>
            <person name="Grabherr M."/>
            <person name="Birren B.W."/>
        </authorList>
    </citation>
    <scope>NUCLEOTIDE SEQUENCE [LARGE SCALE GENOMIC DNA]</scope>
    <source>
        <strain evidence="12">ATCC 6205 / CBS 148.51 / DSM 1962 / NBRC 6347 / NRRL 1970</strain>
    </source>
</reference>
<gene>
    <name evidence="11" type="ORF">CHGG_09528</name>
</gene>
<keyword evidence="5 9" id="KW-0560">Oxidoreductase</keyword>
<keyword evidence="4 8" id="KW-0479">Metal-binding</keyword>
<evidence type="ECO:0000313" key="12">
    <source>
        <dbReference type="Proteomes" id="UP000001056"/>
    </source>
</evidence>
<dbReference type="AlphaFoldDB" id="Q2GR76"/>
<dbReference type="InterPro" id="IPR050121">
    <property type="entry name" value="Cytochrome_P450_monoxygenase"/>
</dbReference>
<evidence type="ECO:0008006" key="13">
    <source>
        <dbReference type="Google" id="ProtNLM"/>
    </source>
</evidence>
<dbReference type="OrthoDB" id="1470350at2759"/>
<dbReference type="InParanoid" id="Q2GR76"/>
<dbReference type="CDD" id="cd11058">
    <property type="entry name" value="CYP60B-like"/>
    <property type="match status" value="1"/>
</dbReference>
<organism evidence="11 12">
    <name type="scientific">Chaetomium globosum (strain ATCC 6205 / CBS 148.51 / DSM 1962 / NBRC 6347 / NRRL 1970)</name>
    <name type="common">Soil fungus</name>
    <dbReference type="NCBI Taxonomy" id="306901"/>
    <lineage>
        <taxon>Eukaryota</taxon>
        <taxon>Fungi</taxon>
        <taxon>Dikarya</taxon>
        <taxon>Ascomycota</taxon>
        <taxon>Pezizomycotina</taxon>
        <taxon>Sordariomycetes</taxon>
        <taxon>Sordariomycetidae</taxon>
        <taxon>Sordariales</taxon>
        <taxon>Chaetomiaceae</taxon>
        <taxon>Chaetomium</taxon>
    </lineage>
</organism>
<evidence type="ECO:0000256" key="10">
    <source>
        <dbReference type="SAM" id="Phobius"/>
    </source>
</evidence>
<dbReference type="GO" id="GO:0005506">
    <property type="term" value="F:iron ion binding"/>
    <property type="evidence" value="ECO:0007669"/>
    <property type="project" value="InterPro"/>
</dbReference>
<dbReference type="GO" id="GO:0016705">
    <property type="term" value="F:oxidoreductase activity, acting on paired donors, with incorporation or reduction of molecular oxygen"/>
    <property type="evidence" value="ECO:0007669"/>
    <property type="project" value="InterPro"/>
</dbReference>
<dbReference type="VEuPathDB" id="FungiDB:CHGG_09528"/>
<comment type="cofactor">
    <cofactor evidence="1 8">
        <name>heme</name>
        <dbReference type="ChEBI" id="CHEBI:30413"/>
    </cofactor>
</comment>
<feature type="transmembrane region" description="Helical" evidence="10">
    <location>
        <begin position="21"/>
        <end position="43"/>
    </location>
</feature>
<keyword evidence="7 9" id="KW-0503">Monooxygenase</keyword>
<proteinExistence type="inferred from homology"/>
<dbReference type="STRING" id="306901.Q2GR76"/>